<feature type="transmembrane region" description="Helical" evidence="7">
    <location>
        <begin position="219"/>
        <end position="240"/>
    </location>
</feature>
<evidence type="ECO:0000256" key="5">
    <source>
        <dbReference type="ARBA" id="ARBA00023136"/>
    </source>
</evidence>
<dbReference type="InterPro" id="IPR011701">
    <property type="entry name" value="MFS"/>
</dbReference>
<dbReference type="AlphaFoldDB" id="A0AAV5SLU6"/>
<feature type="transmembrane region" description="Helical" evidence="7">
    <location>
        <begin position="176"/>
        <end position="198"/>
    </location>
</feature>
<evidence type="ECO:0000256" key="2">
    <source>
        <dbReference type="ARBA" id="ARBA00022448"/>
    </source>
</evidence>
<dbReference type="Pfam" id="PF07690">
    <property type="entry name" value="MFS_1"/>
    <property type="match status" value="1"/>
</dbReference>
<feature type="transmembrane region" description="Helical" evidence="7">
    <location>
        <begin position="298"/>
        <end position="318"/>
    </location>
</feature>
<evidence type="ECO:0000256" key="1">
    <source>
        <dbReference type="ARBA" id="ARBA00004141"/>
    </source>
</evidence>
<feature type="transmembrane region" description="Helical" evidence="7">
    <location>
        <begin position="110"/>
        <end position="131"/>
    </location>
</feature>
<protein>
    <recommendedName>
        <fullName evidence="8">Major facilitator superfamily (MFS) profile domain-containing protein</fullName>
    </recommendedName>
</protein>
<feature type="transmembrane region" description="Helical" evidence="7">
    <location>
        <begin position="58"/>
        <end position="79"/>
    </location>
</feature>
<feature type="transmembrane region" description="Helical" evidence="7">
    <location>
        <begin position="86"/>
        <end position="104"/>
    </location>
</feature>
<dbReference type="InterPro" id="IPR020846">
    <property type="entry name" value="MFS_dom"/>
</dbReference>
<evidence type="ECO:0000256" key="4">
    <source>
        <dbReference type="ARBA" id="ARBA00022989"/>
    </source>
</evidence>
<feature type="domain" description="Major facilitator superfamily (MFS) profile" evidence="8">
    <location>
        <begin position="21"/>
        <end position="441"/>
    </location>
</feature>
<dbReference type="Proteomes" id="UP001432027">
    <property type="component" value="Unassembled WGS sequence"/>
</dbReference>
<keyword evidence="4 7" id="KW-1133">Transmembrane helix</keyword>
<comment type="subcellular location">
    <subcellularLocation>
        <location evidence="1">Membrane</location>
        <topology evidence="1">Multi-pass membrane protein</topology>
    </subcellularLocation>
</comment>
<keyword evidence="3 7" id="KW-0812">Transmembrane</keyword>
<comment type="caution">
    <text evidence="9">The sequence shown here is derived from an EMBL/GenBank/DDBJ whole genome shotgun (WGS) entry which is preliminary data.</text>
</comment>
<feature type="transmembrane region" description="Helical" evidence="7">
    <location>
        <begin position="378"/>
        <end position="398"/>
    </location>
</feature>
<keyword evidence="2" id="KW-0813">Transport</keyword>
<dbReference type="PANTHER" id="PTHR23505">
    <property type="entry name" value="SPINSTER"/>
    <property type="match status" value="1"/>
</dbReference>
<proteinExistence type="inferred from homology"/>
<feature type="transmembrane region" description="Helical" evidence="7">
    <location>
        <begin position="260"/>
        <end position="286"/>
    </location>
</feature>
<organism evidence="9 10">
    <name type="scientific">Pristionchus entomophagus</name>
    <dbReference type="NCBI Taxonomy" id="358040"/>
    <lineage>
        <taxon>Eukaryota</taxon>
        <taxon>Metazoa</taxon>
        <taxon>Ecdysozoa</taxon>
        <taxon>Nematoda</taxon>
        <taxon>Chromadorea</taxon>
        <taxon>Rhabditida</taxon>
        <taxon>Rhabditina</taxon>
        <taxon>Diplogasteromorpha</taxon>
        <taxon>Diplogasteroidea</taxon>
        <taxon>Neodiplogasteridae</taxon>
        <taxon>Pristionchus</taxon>
    </lineage>
</organism>
<sequence length="465" mass="50805">MTNENSSTGIEKTLSCRDWIVMVTLPCMLLISSYDSLGLLSLLPLIQEYFGTNDAQTASINTSGAIGHAITFTAMWLFGDYLPKKAAFVVSVVLWILFSLSTILVTSEQFWLFVLLRALASVSLEVFRILVNILQAEHFKGKYLTGAITAAFVAQAVATLLSSTVNSIFVSNNSGWRLGVSIAPILASPLLILSAIFLRSRPRTSLPNPSAIARHAIGVLQIPSYLLLAVSNFVSMFYAIPLNFWMPTILFNAVEAHPEVFLGLSFPMISSLNTLIVFVGAILGLTTLPFLMQALESGSALCSCFSPTILATAIFNAISSSFETVAYLIQMTMISWSLPIFTTASFVDGIGGCGIQLFNLQITLTTTPSNKRASALSLLRLMVALGGMPSTQIIGAISDYFRGDSTDPIDRLNGIRTALLYTWFMPVVSTILCFFIIRFYKRDVEKAKEIDQRNEEETAPLISEK</sequence>
<accession>A0AAV5SLU6</accession>
<evidence type="ECO:0000256" key="7">
    <source>
        <dbReference type="SAM" id="Phobius"/>
    </source>
</evidence>
<evidence type="ECO:0000313" key="10">
    <source>
        <dbReference type="Proteomes" id="UP001432027"/>
    </source>
</evidence>
<reference evidence="9" key="1">
    <citation type="submission" date="2023-10" db="EMBL/GenBank/DDBJ databases">
        <title>Genome assembly of Pristionchus species.</title>
        <authorList>
            <person name="Yoshida K."/>
            <person name="Sommer R.J."/>
        </authorList>
    </citation>
    <scope>NUCLEOTIDE SEQUENCE</scope>
    <source>
        <strain evidence="9">RS0144</strain>
    </source>
</reference>
<dbReference type="GO" id="GO:0016020">
    <property type="term" value="C:membrane"/>
    <property type="evidence" value="ECO:0007669"/>
    <property type="project" value="UniProtKB-SubCell"/>
</dbReference>
<gene>
    <name evidence="9" type="ORF">PENTCL1PPCAC_5268</name>
</gene>
<keyword evidence="10" id="KW-1185">Reference proteome</keyword>
<comment type="similarity">
    <text evidence="6">Belongs to the major facilitator superfamily. Spinster (TC 2.A.1.49) family.</text>
</comment>
<dbReference type="InterPro" id="IPR036259">
    <property type="entry name" value="MFS_trans_sf"/>
</dbReference>
<dbReference type="InterPro" id="IPR044770">
    <property type="entry name" value="MFS_spinster-like"/>
</dbReference>
<dbReference type="Gene3D" id="1.20.1250.20">
    <property type="entry name" value="MFS general substrate transporter like domains"/>
    <property type="match status" value="2"/>
</dbReference>
<evidence type="ECO:0000259" key="8">
    <source>
        <dbReference type="PROSITE" id="PS50850"/>
    </source>
</evidence>
<feature type="transmembrane region" description="Helical" evidence="7">
    <location>
        <begin position="20"/>
        <end position="46"/>
    </location>
</feature>
<feature type="transmembrane region" description="Helical" evidence="7">
    <location>
        <begin position="338"/>
        <end position="358"/>
    </location>
</feature>
<dbReference type="GO" id="GO:0022857">
    <property type="term" value="F:transmembrane transporter activity"/>
    <property type="evidence" value="ECO:0007669"/>
    <property type="project" value="InterPro"/>
</dbReference>
<dbReference type="PROSITE" id="PS50850">
    <property type="entry name" value="MFS"/>
    <property type="match status" value="1"/>
</dbReference>
<evidence type="ECO:0000256" key="3">
    <source>
        <dbReference type="ARBA" id="ARBA00022692"/>
    </source>
</evidence>
<feature type="transmembrane region" description="Helical" evidence="7">
    <location>
        <begin position="143"/>
        <end position="170"/>
    </location>
</feature>
<dbReference type="SUPFAM" id="SSF103473">
    <property type="entry name" value="MFS general substrate transporter"/>
    <property type="match status" value="1"/>
</dbReference>
<feature type="transmembrane region" description="Helical" evidence="7">
    <location>
        <begin position="418"/>
        <end position="440"/>
    </location>
</feature>
<name>A0AAV5SLU6_9BILA</name>
<keyword evidence="5 7" id="KW-0472">Membrane</keyword>
<dbReference type="EMBL" id="BTSX01000002">
    <property type="protein sequence ID" value="GMS83093.1"/>
    <property type="molecule type" value="Genomic_DNA"/>
</dbReference>
<evidence type="ECO:0000256" key="6">
    <source>
        <dbReference type="ARBA" id="ARBA00024338"/>
    </source>
</evidence>
<evidence type="ECO:0000313" key="9">
    <source>
        <dbReference type="EMBL" id="GMS83093.1"/>
    </source>
</evidence>
<dbReference type="PANTHER" id="PTHR23505:SF79">
    <property type="entry name" value="PROTEIN SPINSTER"/>
    <property type="match status" value="1"/>
</dbReference>